<proteinExistence type="predicted"/>
<sequence length="43" mass="5300">MPILRILIFIISNFSWPREKISVGKIWRIIKNDYENKIIWRKA</sequence>
<accession>A0A3E2BJZ9</accession>
<dbReference type="Proteomes" id="UP000257323">
    <property type="component" value="Unassembled WGS sequence"/>
</dbReference>
<reference evidence="1 2" key="1">
    <citation type="submission" date="2018-08" db="EMBL/GenBank/DDBJ databases">
        <title>Genome analysis of the thermophilic bacterium of the candidate phylum Aminicenantes from deep subsurface aquifer revealed its physiology and ecological role.</title>
        <authorList>
            <person name="Kadnikov V.V."/>
            <person name="Mardanov A.V."/>
            <person name="Beletsky A.V."/>
            <person name="Karnachuk O.V."/>
            <person name="Ravin N.V."/>
        </authorList>
    </citation>
    <scope>NUCLEOTIDE SEQUENCE [LARGE SCALE GENOMIC DNA]</scope>
    <source>
        <strain evidence="1">BY38</strain>
    </source>
</reference>
<comment type="caution">
    <text evidence="1">The sequence shown here is derived from an EMBL/GenBank/DDBJ whole genome shotgun (WGS) entry which is preliminary data.</text>
</comment>
<name>A0A3E2BJZ9_9BACT</name>
<dbReference type="EMBL" id="QUAH01000013">
    <property type="protein sequence ID" value="RFT15079.1"/>
    <property type="molecule type" value="Genomic_DNA"/>
</dbReference>
<gene>
    <name evidence="1" type="ORF">OP8BY_0710</name>
</gene>
<dbReference type="AlphaFoldDB" id="A0A3E2BJZ9"/>
<evidence type="ECO:0000313" key="1">
    <source>
        <dbReference type="EMBL" id="RFT15079.1"/>
    </source>
</evidence>
<protein>
    <submittedName>
        <fullName evidence="1">Uncharacterized protein</fullName>
    </submittedName>
</protein>
<evidence type="ECO:0000313" key="2">
    <source>
        <dbReference type="Proteomes" id="UP000257323"/>
    </source>
</evidence>
<organism evidence="1 2">
    <name type="scientific">Candidatus Saccharicenans subterraneus</name>
    <dbReference type="NCBI Taxonomy" id="2508984"/>
    <lineage>
        <taxon>Bacteria</taxon>
        <taxon>Candidatus Aminicenantota</taxon>
        <taxon>Candidatus Aminicenantia</taxon>
        <taxon>Candidatus Aminicenantales</taxon>
        <taxon>Candidatus Saccharicenantaceae</taxon>
        <taxon>Candidatus Saccharicenans</taxon>
    </lineage>
</organism>